<name>A0A8H3D1N9_9AGAM</name>
<evidence type="ECO:0000313" key="2">
    <source>
        <dbReference type="EMBL" id="CAE6505763.1"/>
    </source>
</evidence>
<dbReference type="SMART" id="SM00860">
    <property type="entry name" value="SMI1_KNR4"/>
    <property type="match status" value="1"/>
</dbReference>
<gene>
    <name evidence="2" type="ORF">RDB_LOCUS101137</name>
</gene>
<proteinExistence type="predicted"/>
<reference evidence="2" key="1">
    <citation type="submission" date="2021-01" db="EMBL/GenBank/DDBJ databases">
        <authorList>
            <person name="Kaushik A."/>
        </authorList>
    </citation>
    <scope>NUCLEOTIDE SEQUENCE</scope>
    <source>
        <strain evidence="2">Type strain: AG8-Rh-89/</strain>
    </source>
</reference>
<comment type="caution">
    <text evidence="2">The sequence shown here is derived from an EMBL/GenBank/DDBJ whole genome shotgun (WGS) entry which is preliminary data.</text>
</comment>
<dbReference type="InterPro" id="IPR018958">
    <property type="entry name" value="Knr4/Smi1-like_dom"/>
</dbReference>
<organism evidence="2 3">
    <name type="scientific">Rhizoctonia solani</name>
    <dbReference type="NCBI Taxonomy" id="456999"/>
    <lineage>
        <taxon>Eukaryota</taxon>
        <taxon>Fungi</taxon>
        <taxon>Dikarya</taxon>
        <taxon>Basidiomycota</taxon>
        <taxon>Agaricomycotina</taxon>
        <taxon>Agaricomycetes</taxon>
        <taxon>Cantharellales</taxon>
        <taxon>Ceratobasidiaceae</taxon>
        <taxon>Rhizoctonia</taxon>
    </lineage>
</organism>
<protein>
    <recommendedName>
        <fullName evidence="1">Knr4/Smi1-like domain-containing protein</fullName>
    </recommendedName>
</protein>
<dbReference type="Proteomes" id="UP000663850">
    <property type="component" value="Unassembled WGS sequence"/>
</dbReference>
<sequence>MSNYFSLRTASAPKRILYVDDEHNIVEIAVVVARDMALHGFLDESAMIIAPIWNSAIHEHRSFSLGFVRDTISHFGLDLIWRGANFIPLGFDTWESRFDRLGYTDKVIEMEQRMYFCSVSSGVAYDVYLGMSLAHSSWPVIRSMLAVWEDPNTHTLYLPSKEVELDALGRLEAYIGQELPASPDLQEWRPCILGLELSLKYGEHQLAYEFLSTTAAQLASGGLGASPLVRDLALIPRIGYIVRNNSILCHATGLIRRRAREMAFEVVQALDSRFRWGEARPHAALSWVNLLSEIEVLESRIWDEELESDLPFIRPPASPERIARVEQDLDITLPQDYKEFLSVSNGLGSFSRSQVTPLLSVEDVYWDVGYDTLKVEYRRFESNPVISQLPSLHRVLQVSDVDDEEDTHWWLIEPALIQQAKWSVGEDGPVDWLGVNYAEWQPKLTNRGSFRMMMERRLSDLMSEGHT</sequence>
<dbReference type="SUPFAM" id="SSF160631">
    <property type="entry name" value="SMI1/KNR4-like"/>
    <property type="match status" value="1"/>
</dbReference>
<accession>A0A8H3D1N9</accession>
<dbReference type="EMBL" id="CAJMWZ010005406">
    <property type="protein sequence ID" value="CAE6505763.1"/>
    <property type="molecule type" value="Genomic_DNA"/>
</dbReference>
<evidence type="ECO:0000313" key="3">
    <source>
        <dbReference type="Proteomes" id="UP000663850"/>
    </source>
</evidence>
<evidence type="ECO:0000259" key="1">
    <source>
        <dbReference type="SMART" id="SM00860"/>
    </source>
</evidence>
<dbReference type="Gene3D" id="3.40.1580.10">
    <property type="entry name" value="SMI1/KNR4-like"/>
    <property type="match status" value="1"/>
</dbReference>
<dbReference type="InterPro" id="IPR037883">
    <property type="entry name" value="Knr4/Smi1-like_sf"/>
</dbReference>
<dbReference type="AlphaFoldDB" id="A0A8H3D1N9"/>
<dbReference type="Pfam" id="PF09346">
    <property type="entry name" value="SMI1_KNR4"/>
    <property type="match status" value="1"/>
</dbReference>
<feature type="domain" description="Knr4/Smi1-like" evidence="1">
    <location>
        <begin position="316"/>
        <end position="456"/>
    </location>
</feature>